<keyword evidence="2" id="KW-0547">Nucleotide-binding</keyword>
<dbReference type="InterPro" id="IPR036961">
    <property type="entry name" value="Kinesin_motor_dom_sf"/>
</dbReference>
<organism evidence="6 7">
    <name type="scientific">Globodera pallida</name>
    <name type="common">Potato cyst nematode worm</name>
    <name type="synonym">Heterodera pallida</name>
    <dbReference type="NCBI Taxonomy" id="36090"/>
    <lineage>
        <taxon>Eukaryota</taxon>
        <taxon>Metazoa</taxon>
        <taxon>Ecdysozoa</taxon>
        <taxon>Nematoda</taxon>
        <taxon>Chromadorea</taxon>
        <taxon>Rhabditida</taxon>
        <taxon>Tylenchina</taxon>
        <taxon>Tylenchomorpha</taxon>
        <taxon>Tylenchoidea</taxon>
        <taxon>Heteroderidae</taxon>
        <taxon>Heteroderinae</taxon>
        <taxon>Globodera</taxon>
    </lineage>
</organism>
<name>A0A183CPM2_GLOPA</name>
<dbReference type="Pfam" id="PF00225">
    <property type="entry name" value="Kinesin"/>
    <property type="match status" value="1"/>
</dbReference>
<dbReference type="GO" id="GO:0003777">
    <property type="term" value="F:microtubule motor activity"/>
    <property type="evidence" value="ECO:0007669"/>
    <property type="project" value="InterPro"/>
</dbReference>
<dbReference type="WBParaSite" id="GPLIN_001482900">
    <property type="protein sequence ID" value="GPLIN_001482900"/>
    <property type="gene ID" value="GPLIN_001482900"/>
</dbReference>
<dbReference type="GO" id="GO:0005524">
    <property type="term" value="F:ATP binding"/>
    <property type="evidence" value="ECO:0007669"/>
    <property type="project" value="UniProtKB-KW"/>
</dbReference>
<evidence type="ECO:0000256" key="4">
    <source>
        <dbReference type="ARBA" id="ARBA00023212"/>
    </source>
</evidence>
<dbReference type="InterPro" id="IPR027417">
    <property type="entry name" value="P-loop_NTPase"/>
</dbReference>
<sequence length="104" mass="11185">IKIHDDPVRHKIYLRGVSSHNVTSPEGILAALKAGACRRTTAATNRNQQQSSCSDAIFTVNINQTRLALDNVISALGGANGRRVGHVPYQDSKLTPETAKAHRG</sequence>
<evidence type="ECO:0000313" key="6">
    <source>
        <dbReference type="Proteomes" id="UP000050741"/>
    </source>
</evidence>
<dbReference type="GO" id="GO:0008017">
    <property type="term" value="F:microtubule binding"/>
    <property type="evidence" value="ECO:0007669"/>
    <property type="project" value="InterPro"/>
</dbReference>
<dbReference type="InterPro" id="IPR027640">
    <property type="entry name" value="Kinesin-like_fam"/>
</dbReference>
<keyword evidence="3" id="KW-0067">ATP-binding</keyword>
<dbReference type="AlphaFoldDB" id="A0A183CPM2"/>
<dbReference type="GO" id="GO:0005875">
    <property type="term" value="C:microtubule associated complex"/>
    <property type="evidence" value="ECO:0007669"/>
    <property type="project" value="TreeGrafter"/>
</dbReference>
<dbReference type="GO" id="GO:0051231">
    <property type="term" value="P:spindle elongation"/>
    <property type="evidence" value="ECO:0007669"/>
    <property type="project" value="TreeGrafter"/>
</dbReference>
<reference evidence="6" key="2">
    <citation type="submission" date="2014-05" db="EMBL/GenBank/DDBJ databases">
        <title>The genome and life-stage specific transcriptomes of Globodera pallida elucidate key aspects of plant parasitism by a cyst nematode.</title>
        <authorList>
            <person name="Cotton J.A."/>
            <person name="Lilley C.J."/>
            <person name="Jones L.M."/>
            <person name="Kikuchi T."/>
            <person name="Reid A.J."/>
            <person name="Thorpe P."/>
            <person name="Tsai I.J."/>
            <person name="Beasley H."/>
            <person name="Blok V."/>
            <person name="Cock P.J.A."/>
            <person name="Van den Akker S.E."/>
            <person name="Holroyd N."/>
            <person name="Hunt M."/>
            <person name="Mantelin S."/>
            <person name="Naghra H."/>
            <person name="Pain A."/>
            <person name="Palomares-Rius J.E."/>
            <person name="Zarowiecki M."/>
            <person name="Berriman M."/>
            <person name="Jones J.T."/>
            <person name="Urwin P.E."/>
        </authorList>
    </citation>
    <scope>NUCLEOTIDE SEQUENCE [LARGE SCALE GENOMIC DNA]</scope>
    <source>
        <strain evidence="6">Lindley</strain>
    </source>
</reference>
<comment type="subcellular location">
    <subcellularLocation>
        <location evidence="1">Cytoplasm</location>
        <location evidence="1">Cytoskeleton</location>
    </subcellularLocation>
</comment>
<dbReference type="Proteomes" id="UP000050741">
    <property type="component" value="Unassembled WGS sequence"/>
</dbReference>
<evidence type="ECO:0000256" key="1">
    <source>
        <dbReference type="ARBA" id="ARBA00004245"/>
    </source>
</evidence>
<dbReference type="GO" id="GO:0007052">
    <property type="term" value="P:mitotic spindle organization"/>
    <property type="evidence" value="ECO:0007669"/>
    <property type="project" value="TreeGrafter"/>
</dbReference>
<protein>
    <submittedName>
        <fullName evidence="7">Kinesin motor domain-containing protein</fullName>
    </submittedName>
</protein>
<accession>A0A183CPM2</accession>
<dbReference type="SUPFAM" id="SSF52540">
    <property type="entry name" value="P-loop containing nucleoside triphosphate hydrolases"/>
    <property type="match status" value="1"/>
</dbReference>
<reference evidence="7" key="3">
    <citation type="submission" date="2016-06" db="UniProtKB">
        <authorList>
            <consortium name="WormBaseParasite"/>
        </authorList>
    </citation>
    <scope>IDENTIFICATION</scope>
</reference>
<evidence type="ECO:0000259" key="5">
    <source>
        <dbReference type="Pfam" id="PF00225"/>
    </source>
</evidence>
<dbReference type="Gene3D" id="3.40.850.10">
    <property type="entry name" value="Kinesin motor domain"/>
    <property type="match status" value="2"/>
</dbReference>
<reference evidence="6" key="1">
    <citation type="submission" date="2013-12" db="EMBL/GenBank/DDBJ databases">
        <authorList>
            <person name="Aslett M."/>
        </authorList>
    </citation>
    <scope>NUCLEOTIDE SEQUENCE [LARGE SCALE GENOMIC DNA]</scope>
    <source>
        <strain evidence="6">Lindley</strain>
    </source>
</reference>
<dbReference type="InterPro" id="IPR001752">
    <property type="entry name" value="Kinesin_motor_dom"/>
</dbReference>
<dbReference type="PANTHER" id="PTHR47969:SF28">
    <property type="entry name" value="KINESIN-LIKE PROTEIN KIF21B"/>
    <property type="match status" value="1"/>
</dbReference>
<evidence type="ECO:0000256" key="3">
    <source>
        <dbReference type="ARBA" id="ARBA00022840"/>
    </source>
</evidence>
<evidence type="ECO:0000313" key="7">
    <source>
        <dbReference type="WBParaSite" id="GPLIN_001482900"/>
    </source>
</evidence>
<evidence type="ECO:0000256" key="2">
    <source>
        <dbReference type="ARBA" id="ARBA00022741"/>
    </source>
</evidence>
<feature type="domain" description="Kinesin motor" evidence="5">
    <location>
        <begin position="2"/>
        <end position="66"/>
    </location>
</feature>
<keyword evidence="4" id="KW-0963">Cytoplasm</keyword>
<dbReference type="PANTHER" id="PTHR47969">
    <property type="entry name" value="CHROMOSOME-ASSOCIATED KINESIN KIF4A-RELATED"/>
    <property type="match status" value="1"/>
</dbReference>
<keyword evidence="6" id="KW-1185">Reference proteome</keyword>
<proteinExistence type="predicted"/>
<keyword evidence="4" id="KW-0206">Cytoskeleton</keyword>
<dbReference type="GO" id="GO:0007018">
    <property type="term" value="P:microtubule-based movement"/>
    <property type="evidence" value="ECO:0007669"/>
    <property type="project" value="InterPro"/>
</dbReference>